<dbReference type="EMBL" id="CP039631">
    <property type="protein sequence ID" value="QCG68472.1"/>
    <property type="molecule type" value="Genomic_DNA"/>
</dbReference>
<keyword evidence="8" id="KW-1185">Reference proteome</keyword>
<reference evidence="5" key="1">
    <citation type="submission" date="2019-04" db="EMBL/GenBank/DDBJ databases">
        <title>Complete genome sequence of Pseudomonas veronii strain PVy, a versatile degrader capable of using multiple contaminants as sole carbon sources.</title>
        <authorList>
            <person name="Lopez-Echartea E."/>
            <person name="Ridl J."/>
            <person name="Pajer P."/>
            <person name="Strejcek M."/>
            <person name="Suman J."/>
            <person name="Uhlik O."/>
        </authorList>
    </citation>
    <scope>NUCLEOTIDE SEQUENCE [LARGE SCALE GENOMIC DNA]</scope>
    <source>
        <strain evidence="5">Pvy</strain>
    </source>
</reference>
<evidence type="ECO:0000313" key="8">
    <source>
        <dbReference type="Proteomes" id="UP000614123"/>
    </source>
</evidence>
<dbReference type="EMBL" id="JAEILD010000100">
    <property type="protein sequence ID" value="MBI6651264.1"/>
    <property type="molecule type" value="Genomic_DNA"/>
</dbReference>
<evidence type="ECO:0000313" key="7">
    <source>
        <dbReference type="Proteomes" id="UP000552560"/>
    </source>
</evidence>
<dbReference type="OrthoDB" id="5295821at2"/>
<evidence type="ECO:0000313" key="3">
    <source>
        <dbReference type="EMBL" id="NMY11339.1"/>
    </source>
</evidence>
<dbReference type="GeneID" id="47555250"/>
<proteinExistence type="predicted"/>
<dbReference type="Proteomes" id="UP000552560">
    <property type="component" value="Unassembled WGS sequence"/>
</dbReference>
<dbReference type="Proteomes" id="UP000298274">
    <property type="component" value="Chromosome"/>
</dbReference>
<evidence type="ECO:0000313" key="5">
    <source>
        <dbReference type="Proteomes" id="UP000298274"/>
    </source>
</evidence>
<reference evidence="6 7" key="2">
    <citation type="journal article" date="2020" name="Front. Microbiol.">
        <title>Genetic Organization of the aprX-lipA2 Operon Affects the Proteolytic Potential of Pseudomonas Species in Milk.</title>
        <authorList>
            <person name="Maier C."/>
            <person name="Huptas C."/>
            <person name="von Neubeck M."/>
            <person name="Scherer S."/>
            <person name="Wenning M."/>
            <person name="Lucking G."/>
        </authorList>
    </citation>
    <scope>NUCLEOTIDE SEQUENCE [LARGE SCALE GENOMIC DNA]</scope>
    <source>
        <strain evidence="3 6">DSM 16272</strain>
        <strain evidence="2 7">WS 4671</strain>
    </source>
</reference>
<organism evidence="3 6">
    <name type="scientific">Pseudomonas veronii</name>
    <dbReference type="NCBI Taxonomy" id="76761"/>
    <lineage>
        <taxon>Bacteria</taxon>
        <taxon>Pseudomonadati</taxon>
        <taxon>Pseudomonadota</taxon>
        <taxon>Gammaproteobacteria</taxon>
        <taxon>Pseudomonadales</taxon>
        <taxon>Pseudomonadaceae</taxon>
        <taxon>Pseudomonas</taxon>
    </lineage>
</organism>
<dbReference type="SUPFAM" id="SSF52833">
    <property type="entry name" value="Thioredoxin-like"/>
    <property type="match status" value="1"/>
</dbReference>
<dbReference type="Proteomes" id="UP000614123">
    <property type="component" value="Unassembled WGS sequence"/>
</dbReference>
<dbReference type="EMBL" id="JAAQWG010000038">
    <property type="protein sequence ID" value="NMY11339.1"/>
    <property type="molecule type" value="Genomic_DNA"/>
</dbReference>
<sequence>MYTDSEHRPVDGGGSSIVKEQALTDLDIDQQLLGLPGISLVLFTSVGCSGCRWAHQQLPGWQLPVDRLCWVDAGHNGGAVERYQVFHLPALFVVCEGQFFGQIQTRLTPSELTDAIHQALTRTPEDLP</sequence>
<dbReference type="AlphaFoldDB" id="A0A0R3BHV3"/>
<evidence type="ECO:0000313" key="2">
    <source>
        <dbReference type="EMBL" id="NMX96653.1"/>
    </source>
</evidence>
<evidence type="ECO:0000313" key="4">
    <source>
        <dbReference type="EMBL" id="QCG68472.1"/>
    </source>
</evidence>
<protein>
    <submittedName>
        <fullName evidence="3">Thioredoxin</fullName>
    </submittedName>
</protein>
<dbReference type="Proteomes" id="UP000537729">
    <property type="component" value="Unassembled WGS sequence"/>
</dbReference>
<gene>
    <name evidence="4" type="ORF">E4167_32245</name>
    <name evidence="3" type="ORF">HBO38_23320</name>
    <name evidence="2" type="ORF">HBO43_08580</name>
    <name evidence="1" type="ORF">YA0849_19910</name>
</gene>
<reference evidence="1 8" key="4">
    <citation type="submission" date="2020-12" db="EMBL/GenBank/DDBJ databases">
        <title>Comparative genomic insights into the epidemiology and virulence of plant pathogenic Pseudomonads from Turkey.</title>
        <authorList>
            <person name="Dillon M."/>
            <person name="Ruiz-Bedoya T."/>
            <person name="Bendalovic-Torma C."/>
            <person name="Guttman K.M."/>
            <person name="Kwak H."/>
            <person name="Middleton M.A."/>
            <person name="Wang P.W."/>
            <person name="Horuz S."/>
            <person name="Aysan Y."/>
            <person name="Guttman D.S."/>
        </authorList>
    </citation>
    <scope>NUCLEOTIDE SEQUENCE [LARGE SCALE GENOMIC DNA]</scope>
    <source>
        <strain evidence="1 8">S4_EA_3a</strain>
    </source>
</reference>
<evidence type="ECO:0000313" key="1">
    <source>
        <dbReference type="EMBL" id="MBI6651264.1"/>
    </source>
</evidence>
<dbReference type="EMBL" id="JAAQWE010000006">
    <property type="protein sequence ID" value="NMX96653.1"/>
    <property type="molecule type" value="Genomic_DNA"/>
</dbReference>
<dbReference type="RefSeq" id="WP_017849524.1">
    <property type="nucleotide sequence ID" value="NZ_CBDFBJ010000157.1"/>
</dbReference>
<name>A0A0R3BHV3_PSEVE</name>
<reference evidence="4" key="3">
    <citation type="submission" date="2020-01" db="EMBL/GenBank/DDBJ databases">
        <title>Complete genome sequence of Pseudomonas veronii strain PVy, a versatile degrader capable of using multiple contaminants as sole carbon sources.</title>
        <authorList>
            <person name="Lopez-Echartea E."/>
            <person name="Ridl J."/>
            <person name="Pajer P."/>
            <person name="Strejcek M."/>
            <person name="Suman J."/>
            <person name="Uhlik O."/>
        </authorList>
    </citation>
    <scope>NUCLEOTIDE SEQUENCE</scope>
    <source>
        <strain evidence="4">Pvy</strain>
    </source>
</reference>
<dbReference type="InterPro" id="IPR036249">
    <property type="entry name" value="Thioredoxin-like_sf"/>
</dbReference>
<dbReference type="KEGG" id="pvr:PverR02_08820"/>
<accession>A0A0R3BHV3</accession>
<evidence type="ECO:0000313" key="6">
    <source>
        <dbReference type="Proteomes" id="UP000537729"/>
    </source>
</evidence>